<dbReference type="HAMAP" id="MF_00279">
    <property type="entry name" value="PdxJ"/>
    <property type="match status" value="1"/>
</dbReference>
<feature type="site" description="Transition state stabilizer" evidence="4">
    <location>
        <position position="151"/>
    </location>
</feature>
<dbReference type="PANTHER" id="PTHR30456">
    <property type="entry name" value="PYRIDOXINE 5'-PHOSPHATE SYNTHASE"/>
    <property type="match status" value="1"/>
</dbReference>
<proteinExistence type="inferred from homology"/>
<feature type="active site" description="Proton donor" evidence="4">
    <location>
        <position position="191"/>
    </location>
</feature>
<dbReference type="EMBL" id="FO203522">
    <property type="protein sequence ID" value="CCO24531.1"/>
    <property type="molecule type" value="Genomic_DNA"/>
</dbReference>
<comment type="catalytic activity">
    <reaction evidence="4">
        <text>3-amino-2-oxopropyl phosphate + 1-deoxy-D-xylulose 5-phosphate = pyridoxine 5'-phosphate + phosphate + 2 H2O + H(+)</text>
        <dbReference type="Rhea" id="RHEA:15265"/>
        <dbReference type="ChEBI" id="CHEBI:15377"/>
        <dbReference type="ChEBI" id="CHEBI:15378"/>
        <dbReference type="ChEBI" id="CHEBI:43474"/>
        <dbReference type="ChEBI" id="CHEBI:57279"/>
        <dbReference type="ChEBI" id="CHEBI:57792"/>
        <dbReference type="ChEBI" id="CHEBI:58589"/>
        <dbReference type="EC" id="2.6.99.2"/>
    </reaction>
</comment>
<dbReference type="UniPathway" id="UPA00244">
    <property type="reaction ID" value="UER00313"/>
</dbReference>
<dbReference type="InterPro" id="IPR004569">
    <property type="entry name" value="PyrdxlP_synth_PdxJ"/>
</dbReference>
<evidence type="ECO:0000256" key="5">
    <source>
        <dbReference type="NCBIfam" id="TIGR00559"/>
    </source>
</evidence>
<comment type="pathway">
    <text evidence="4">Cofactor biosynthesis; pyridoxine 5'-phosphate biosynthesis; pyridoxine 5'-phosphate from D-erythrose 4-phosphate: step 5/5.</text>
</comment>
<dbReference type="Gene3D" id="3.20.20.70">
    <property type="entry name" value="Aldolase class I"/>
    <property type="match status" value="1"/>
</dbReference>
<gene>
    <name evidence="4 6" type="primary">pdxJ</name>
    <name evidence="6" type="ORF">DESAM_22264</name>
</gene>
<organism evidence="6 7">
    <name type="scientific">Maridesulfovibrio hydrothermalis AM13 = DSM 14728</name>
    <dbReference type="NCBI Taxonomy" id="1121451"/>
    <lineage>
        <taxon>Bacteria</taxon>
        <taxon>Pseudomonadati</taxon>
        <taxon>Thermodesulfobacteriota</taxon>
        <taxon>Desulfovibrionia</taxon>
        <taxon>Desulfovibrionales</taxon>
        <taxon>Desulfovibrionaceae</taxon>
        <taxon>Maridesulfovibrio</taxon>
    </lineage>
</organism>
<dbReference type="OrthoDB" id="9806590at2"/>
<feature type="binding site" evidence="4">
    <location>
        <position position="50"/>
    </location>
    <ligand>
        <name>1-deoxy-D-xylulose 5-phosphate</name>
        <dbReference type="ChEBI" id="CHEBI:57792"/>
    </ligand>
</feature>
<dbReference type="GO" id="GO:0008615">
    <property type="term" value="P:pyridoxine biosynthetic process"/>
    <property type="evidence" value="ECO:0007669"/>
    <property type="project" value="UniProtKB-UniRule"/>
</dbReference>
<feature type="binding site" evidence="4">
    <location>
        <begin position="9"/>
        <end position="10"/>
    </location>
    <ligand>
        <name>1-deoxy-D-xylulose 5-phosphate</name>
        <dbReference type="ChEBI" id="CHEBI:57792"/>
    </ligand>
</feature>
<dbReference type="InterPro" id="IPR036130">
    <property type="entry name" value="Pyridoxine-5'_phos_synth"/>
</dbReference>
<dbReference type="PATRIC" id="fig|1121451.3.peg.2484"/>
<dbReference type="CDD" id="cd00003">
    <property type="entry name" value="PNPsynthase"/>
    <property type="match status" value="1"/>
</dbReference>
<dbReference type="eggNOG" id="COG0854">
    <property type="taxonomic scope" value="Bacteria"/>
</dbReference>
<reference evidence="6 7" key="1">
    <citation type="submission" date="2012-10" db="EMBL/GenBank/DDBJ databases">
        <authorList>
            <person name="Genoscope - CEA"/>
        </authorList>
    </citation>
    <scope>NUCLEOTIDE SEQUENCE [LARGE SCALE GENOMIC DNA]</scope>
    <source>
        <strain evidence="7">AM13 / DSM 14728</strain>
    </source>
</reference>
<dbReference type="NCBIfam" id="TIGR00559">
    <property type="entry name" value="pdxJ"/>
    <property type="match status" value="1"/>
</dbReference>
<comment type="subunit">
    <text evidence="4">Homooctamer; tetramer of dimers.</text>
</comment>
<keyword evidence="7" id="KW-1185">Reference proteome</keyword>
<dbReference type="RefSeq" id="WP_015337131.1">
    <property type="nucleotide sequence ID" value="NC_020055.1"/>
</dbReference>
<evidence type="ECO:0000256" key="4">
    <source>
        <dbReference type="HAMAP-Rule" id="MF_00279"/>
    </source>
</evidence>
<feature type="active site" description="Proton acceptor" evidence="4">
    <location>
        <position position="43"/>
    </location>
</feature>
<protein>
    <recommendedName>
        <fullName evidence="4 5">Pyridoxine 5'-phosphate synthase</fullName>
        <shortName evidence="4">PNP synthase</shortName>
        <ecNumber evidence="4 5">2.6.99.2</ecNumber>
    </recommendedName>
</protein>
<sequence length="241" mass="26720">MPLLCVNVDHVATVRQARLGIEPDPVTAAAMCELAGAAGIIMHLREDRRHVQDRDIDLISQTIQTQFHFEMAATEEMQQIALRITPATVCLVPEKREELTTEGGLNCIGQEKRLIEYLAPLHEKGIGSSLFIDADPKQIKASHAIGAEYVEIHTGHFADAKNRAEQKTELARIIDGIKMCQDLGLKVNLGHGLNYTNIFDFAEVPGICEYSIGHSIMSRAMFSGVDRAVRDMVEIIRNFAD</sequence>
<name>L0RG48_9BACT</name>
<keyword evidence="3 4" id="KW-0664">Pyridoxine biosynthesis</keyword>
<dbReference type="Proteomes" id="UP000010808">
    <property type="component" value="Chromosome"/>
</dbReference>
<evidence type="ECO:0000256" key="2">
    <source>
        <dbReference type="ARBA" id="ARBA00022679"/>
    </source>
</evidence>
<dbReference type="SUPFAM" id="SSF63892">
    <property type="entry name" value="Pyridoxine 5'-phosphate synthase"/>
    <property type="match status" value="1"/>
</dbReference>
<keyword evidence="1 4" id="KW-0963">Cytoplasm</keyword>
<comment type="similarity">
    <text evidence="4">Belongs to the PNP synthase family.</text>
</comment>
<dbReference type="GO" id="GO:0005829">
    <property type="term" value="C:cytosol"/>
    <property type="evidence" value="ECO:0007669"/>
    <property type="project" value="TreeGrafter"/>
</dbReference>
<dbReference type="STRING" id="1121451.DESAM_22264"/>
<comment type="function">
    <text evidence="4">Catalyzes the complicated ring closure reaction between the two acyclic compounds 1-deoxy-D-xylulose-5-phosphate (DXP) and 3-amino-2-oxopropyl phosphate (1-amino-acetone-3-phosphate or AAP) to form pyridoxine 5'-phosphate (PNP) and inorganic phosphate.</text>
</comment>
<feature type="binding site" evidence="4">
    <location>
        <position position="18"/>
    </location>
    <ligand>
        <name>3-amino-2-oxopropyl phosphate</name>
        <dbReference type="ChEBI" id="CHEBI:57279"/>
    </ligand>
</feature>
<dbReference type="PANTHER" id="PTHR30456:SF0">
    <property type="entry name" value="PYRIDOXINE 5'-PHOSPHATE SYNTHASE"/>
    <property type="match status" value="1"/>
</dbReference>
<dbReference type="NCBIfam" id="NF003627">
    <property type="entry name" value="PRK05265.1-5"/>
    <property type="match status" value="1"/>
</dbReference>
<accession>L0RG48</accession>
<feature type="binding site" evidence="4">
    <location>
        <position position="100"/>
    </location>
    <ligand>
        <name>1-deoxy-D-xylulose 5-phosphate</name>
        <dbReference type="ChEBI" id="CHEBI:57792"/>
    </ligand>
</feature>
<evidence type="ECO:0000313" key="7">
    <source>
        <dbReference type="Proteomes" id="UP000010808"/>
    </source>
</evidence>
<dbReference type="KEGG" id="dhy:DESAM_22264"/>
<dbReference type="GO" id="GO:0033856">
    <property type="term" value="F:pyridoxine 5'-phosphate synthase activity"/>
    <property type="evidence" value="ECO:0007669"/>
    <property type="project" value="UniProtKB-UniRule"/>
</dbReference>
<dbReference type="HOGENOM" id="CLU_074563_0_0_7"/>
<feature type="binding site" evidence="4">
    <location>
        <position position="45"/>
    </location>
    <ligand>
        <name>1-deoxy-D-xylulose 5-phosphate</name>
        <dbReference type="ChEBI" id="CHEBI:57792"/>
    </ligand>
</feature>
<comment type="subcellular location">
    <subcellularLocation>
        <location evidence="4">Cytoplasm</location>
    </subcellularLocation>
</comment>
<feature type="binding site" evidence="4">
    <location>
        <position position="7"/>
    </location>
    <ligand>
        <name>3-amino-2-oxopropyl phosphate</name>
        <dbReference type="ChEBI" id="CHEBI:57279"/>
    </ligand>
</feature>
<feature type="active site" description="Proton acceptor" evidence="4">
    <location>
        <position position="70"/>
    </location>
</feature>
<evidence type="ECO:0000313" key="6">
    <source>
        <dbReference type="EMBL" id="CCO24531.1"/>
    </source>
</evidence>
<feature type="binding site" evidence="4">
    <location>
        <begin position="213"/>
        <end position="214"/>
    </location>
    <ligand>
        <name>3-amino-2-oxopropyl phosphate</name>
        <dbReference type="ChEBI" id="CHEBI:57279"/>
    </ligand>
</feature>
<dbReference type="InterPro" id="IPR013785">
    <property type="entry name" value="Aldolase_TIM"/>
</dbReference>
<feature type="binding site" evidence="4">
    <location>
        <position position="192"/>
    </location>
    <ligand>
        <name>3-amino-2-oxopropyl phosphate</name>
        <dbReference type="ChEBI" id="CHEBI:57279"/>
    </ligand>
</feature>
<dbReference type="Pfam" id="PF03740">
    <property type="entry name" value="PdxJ"/>
    <property type="match status" value="1"/>
</dbReference>
<keyword evidence="2 4" id="KW-0808">Transferase</keyword>
<evidence type="ECO:0000256" key="3">
    <source>
        <dbReference type="ARBA" id="ARBA00023096"/>
    </source>
</evidence>
<dbReference type="AlphaFoldDB" id="L0RG48"/>
<dbReference type="NCBIfam" id="NF003625">
    <property type="entry name" value="PRK05265.1-3"/>
    <property type="match status" value="1"/>
</dbReference>
<evidence type="ECO:0000256" key="1">
    <source>
        <dbReference type="ARBA" id="ARBA00022490"/>
    </source>
</evidence>
<dbReference type="EC" id="2.6.99.2" evidence="4 5"/>